<evidence type="ECO:0000259" key="1">
    <source>
        <dbReference type="PROSITE" id="PS50011"/>
    </source>
</evidence>
<dbReference type="Gene3D" id="1.10.10.1010">
    <property type="entry name" value="Intein homing endonuclease, domain IV"/>
    <property type="match status" value="7"/>
</dbReference>
<gene>
    <name evidence="2" type="ORF">RirG_043940</name>
</gene>
<dbReference type="Pfam" id="PF07714">
    <property type="entry name" value="PK_Tyr_Ser-Thr"/>
    <property type="match status" value="1"/>
</dbReference>
<dbReference type="InterPro" id="IPR000719">
    <property type="entry name" value="Prot_kinase_dom"/>
</dbReference>
<dbReference type="PROSITE" id="PS50011">
    <property type="entry name" value="PROTEIN_KINASE_DOM"/>
    <property type="match status" value="1"/>
</dbReference>
<dbReference type="GO" id="GO:0004674">
    <property type="term" value="F:protein serine/threonine kinase activity"/>
    <property type="evidence" value="ECO:0007669"/>
    <property type="project" value="TreeGrafter"/>
</dbReference>
<dbReference type="GO" id="GO:0005524">
    <property type="term" value="F:ATP binding"/>
    <property type="evidence" value="ECO:0007669"/>
    <property type="project" value="InterPro"/>
</dbReference>
<name>A0A015L6C5_RHIIW</name>
<comment type="caution">
    <text evidence="2">The sequence shown here is derived from an EMBL/GenBank/DDBJ whole genome shotgun (WGS) entry which is preliminary data.</text>
</comment>
<dbReference type="SUPFAM" id="SSF56112">
    <property type="entry name" value="Protein kinase-like (PK-like)"/>
    <property type="match status" value="1"/>
</dbReference>
<proteinExistence type="predicted"/>
<evidence type="ECO:0000313" key="3">
    <source>
        <dbReference type="Proteomes" id="UP000022910"/>
    </source>
</evidence>
<dbReference type="PANTHER" id="PTHR44329">
    <property type="entry name" value="SERINE/THREONINE-PROTEIN KINASE TNNI3K-RELATED"/>
    <property type="match status" value="1"/>
</dbReference>
<keyword evidence="3" id="KW-1185">Reference proteome</keyword>
<dbReference type="Proteomes" id="UP000022910">
    <property type="component" value="Unassembled WGS sequence"/>
</dbReference>
<reference evidence="2 3" key="1">
    <citation type="submission" date="2014-02" db="EMBL/GenBank/DDBJ databases">
        <title>Single nucleus genome sequencing reveals high similarity among nuclei of an endomycorrhizal fungus.</title>
        <authorList>
            <person name="Lin K."/>
            <person name="Geurts R."/>
            <person name="Zhang Z."/>
            <person name="Limpens E."/>
            <person name="Saunders D.G."/>
            <person name="Mu D."/>
            <person name="Pang E."/>
            <person name="Cao H."/>
            <person name="Cha H."/>
            <person name="Lin T."/>
            <person name="Zhou Q."/>
            <person name="Shang Y."/>
            <person name="Li Y."/>
            <person name="Ivanov S."/>
            <person name="Sharma T."/>
            <person name="Velzen R.V."/>
            <person name="Ruijter N.D."/>
            <person name="Aanen D.K."/>
            <person name="Win J."/>
            <person name="Kamoun S."/>
            <person name="Bisseling T."/>
            <person name="Huang S."/>
        </authorList>
    </citation>
    <scope>NUCLEOTIDE SEQUENCE [LARGE SCALE GENOMIC DNA]</scope>
    <source>
        <strain evidence="3">DAOM197198w</strain>
    </source>
</reference>
<dbReference type="InterPro" id="IPR051681">
    <property type="entry name" value="Ser/Thr_Kinases-Pseudokinases"/>
</dbReference>
<evidence type="ECO:0000313" key="2">
    <source>
        <dbReference type="EMBL" id="EXX75189.1"/>
    </source>
</evidence>
<dbReference type="InterPro" id="IPR001245">
    <property type="entry name" value="Ser-Thr/Tyr_kinase_cat_dom"/>
</dbReference>
<dbReference type="Gene3D" id="1.10.510.10">
    <property type="entry name" value="Transferase(Phosphotransferase) domain 1"/>
    <property type="match status" value="1"/>
</dbReference>
<protein>
    <submittedName>
        <fullName evidence="2">Ypk2p</fullName>
    </submittedName>
</protein>
<dbReference type="EMBL" id="JEMT01012514">
    <property type="protein sequence ID" value="EXX75189.1"/>
    <property type="molecule type" value="Genomic_DNA"/>
</dbReference>
<feature type="domain" description="Protein kinase" evidence="1">
    <location>
        <begin position="886"/>
        <end position="1158"/>
    </location>
</feature>
<organism evidence="2 3">
    <name type="scientific">Rhizophagus irregularis (strain DAOM 197198w)</name>
    <name type="common">Glomus intraradices</name>
    <dbReference type="NCBI Taxonomy" id="1432141"/>
    <lineage>
        <taxon>Eukaryota</taxon>
        <taxon>Fungi</taxon>
        <taxon>Fungi incertae sedis</taxon>
        <taxon>Mucoromycota</taxon>
        <taxon>Glomeromycotina</taxon>
        <taxon>Glomeromycetes</taxon>
        <taxon>Glomerales</taxon>
        <taxon>Glomeraceae</taxon>
        <taxon>Rhizophagus</taxon>
    </lineage>
</organism>
<accession>A0A015L6C5</accession>
<dbReference type="InterPro" id="IPR011009">
    <property type="entry name" value="Kinase-like_dom_sf"/>
</dbReference>
<sequence length="1234" mass="147674">MDKNKVIKLSYKICKKCNYVCYTIHFQQNFKNWTSGNDDIDKFIQDTQLSTHENPSKALEWIPYDRFYNIKNITEGRYKANWIDGNISYLSYWSGYWKRINQDMIVELKILNNPKSITLEFVDEINKVYGITQDPETLNYIMVLSGECKKCNNTSCFAKQFQQNFNNWTSGNVDIDKLIRNTQLSAHDGPEEALEWISYDRFYNVKNIADDKYKANWIDGNIIYWNDDNQNWERKSQNMIVELKRLNNSKEITLEFINETKIDYLFYGITQNPETKDYIMVLRNKCKRCNYTCYAMYFQQYFNNWTSGNDDIDKFIHDTQLLEHTNDYVRNSLEWIPYDKLYNIKYTTENKYSANWIDGNISYWDDDNQNWRRIGQNMIVELKRLNNTKELTLEFMNETKIDYSFYGITQNPETKIYMMVVNERCKKCNYTCYSKLFQQNFLNWTSGNHDIDKFIQDAQLSTHKDTKNTLEWILYDKFYNIESIEEDTYRANWIDGNLFDWDHINQNWERKGKNMIVKLKIFNNLKNNIFELANKVKKDYIFYGITQDPETKDYIMVLGDKCKKCNYTCYTIHFQQNFINWTSDNEDIDKFIQDTQLSTHEDKKKALEWIPYDKFYNIKCIAENRYQANWIDGYMWDWDSNNQNWTRVSQNMIVELKRLNNIKNITLEFMNEIKIDYVFYGITKDPETKNYMMVLNEKCKRCNDICYTIRFQQNFINWTSDNDNIDKFIQDTQCSAHYDMENVLEWISYDKFYNIKCITEDKYKANWIDGNISYWHHDNQDWEREDQNMIVELKKLNNPKDIALEFINKVNKAYGITQNPETKDYMVVLNEKCKECDYICYSKRFQQNFNNWTSGNDDIDKFIQDTQLLAHKDVKNILEWIPYDKFYDIKYIAEGGFGKVYRANWIDGYMNKWDKHNKTWERSDQHRFVALKSLNNSSNVTLEFMNEITSHRQVYEKNFYIKYYGITQDPETKNYMMVLDYAESGSLRDYLNKNYNELSWNVKINYLHNIASGLYNIHNNELFHQDLHTGNILKNYEDILIGDIGLCKPADYNTWEIPKNSIYGVLPYIAPEILRGQSYTKAADIYSFGIIMYEIISGLPPYYNLSHDDNLAIKICQGLRPRFDTGVSQSIIHLIKRCLDANSSIRPTAIEIIDELWEINMSNLKQNEEIKEEINDNLPISNKSLTSLSYKTHPEAIYSSRLLNFDNLPEPKNSDDYYEQNDDIISEIFSGIIQ</sequence>
<dbReference type="AlphaFoldDB" id="A0A015L6C5"/>
<dbReference type="HOGENOM" id="CLU_000288_7_8_1"/>